<keyword evidence="2" id="KW-1185">Reference proteome</keyword>
<reference evidence="1" key="1">
    <citation type="submission" date="2022-07" db="EMBL/GenBank/DDBJ databases">
        <title>Genome Sequence of Lecanicillium saksenae.</title>
        <authorList>
            <person name="Buettner E."/>
        </authorList>
    </citation>
    <scope>NUCLEOTIDE SEQUENCE</scope>
    <source>
        <strain evidence="1">VT-O1</strain>
    </source>
</reference>
<dbReference type="EMBL" id="JANAKD010001741">
    <property type="protein sequence ID" value="KAJ3476804.1"/>
    <property type="molecule type" value="Genomic_DNA"/>
</dbReference>
<dbReference type="Proteomes" id="UP001148737">
    <property type="component" value="Unassembled WGS sequence"/>
</dbReference>
<sequence>MANVAGHTKKSFMAATIFVAYCVGNIVGPQLVWSQTKSQHYPALWLGLIICYVICIAASLVLYFVLRRENAARNTMPIDETERSKLAFQDLTDKENPYFRYVY</sequence>
<organism evidence="1 2">
    <name type="scientific">Lecanicillium saksenae</name>
    <dbReference type="NCBI Taxonomy" id="468837"/>
    <lineage>
        <taxon>Eukaryota</taxon>
        <taxon>Fungi</taxon>
        <taxon>Dikarya</taxon>
        <taxon>Ascomycota</taxon>
        <taxon>Pezizomycotina</taxon>
        <taxon>Sordariomycetes</taxon>
        <taxon>Hypocreomycetidae</taxon>
        <taxon>Hypocreales</taxon>
        <taxon>Cordycipitaceae</taxon>
        <taxon>Lecanicillium</taxon>
    </lineage>
</organism>
<evidence type="ECO:0000313" key="2">
    <source>
        <dbReference type="Proteomes" id="UP001148737"/>
    </source>
</evidence>
<name>A0ACC1QKK3_9HYPO</name>
<comment type="caution">
    <text evidence="1">The sequence shown here is derived from an EMBL/GenBank/DDBJ whole genome shotgun (WGS) entry which is preliminary data.</text>
</comment>
<evidence type="ECO:0000313" key="1">
    <source>
        <dbReference type="EMBL" id="KAJ3476804.1"/>
    </source>
</evidence>
<protein>
    <submittedName>
        <fullName evidence="1">Uncharacterized protein</fullName>
    </submittedName>
</protein>
<proteinExistence type="predicted"/>
<accession>A0ACC1QKK3</accession>
<gene>
    <name evidence="1" type="ORF">NLG97_g9012</name>
</gene>